<reference evidence="9" key="1">
    <citation type="journal article" date="2015" name="PLoS Genet.">
        <title>Genome Sequence and Transcriptome Analyses of Chrysochromulina tobin: Metabolic Tools for Enhanced Algal Fitness in the Prominent Order Prymnesiales (Haptophyceae).</title>
        <authorList>
            <person name="Hovde B.T."/>
            <person name="Deodato C.R."/>
            <person name="Hunsperger H.M."/>
            <person name="Ryken S.A."/>
            <person name="Yost W."/>
            <person name="Jha R.K."/>
            <person name="Patterson J."/>
            <person name="Monnat R.J. Jr."/>
            <person name="Barlow S.B."/>
            <person name="Starkenburg S.R."/>
            <person name="Cattolico R.A."/>
        </authorList>
    </citation>
    <scope>NUCLEOTIDE SEQUENCE</scope>
    <source>
        <strain evidence="9">CCMP291</strain>
    </source>
</reference>
<dbReference type="PROSITE" id="PS50004">
    <property type="entry name" value="C2"/>
    <property type="match status" value="1"/>
</dbReference>
<evidence type="ECO:0000256" key="3">
    <source>
        <dbReference type="ARBA" id="ARBA00022737"/>
    </source>
</evidence>
<keyword evidence="4" id="KW-1133">Transmembrane helix</keyword>
<organism evidence="8 9">
    <name type="scientific">Chrysochromulina tobinii</name>
    <dbReference type="NCBI Taxonomy" id="1460289"/>
    <lineage>
        <taxon>Eukaryota</taxon>
        <taxon>Haptista</taxon>
        <taxon>Haptophyta</taxon>
        <taxon>Prymnesiophyceae</taxon>
        <taxon>Prymnesiales</taxon>
        <taxon>Chrysochromulinaceae</taxon>
        <taxon>Chrysochromulina</taxon>
    </lineage>
</organism>
<dbReference type="GO" id="GO:0007009">
    <property type="term" value="P:plasma membrane organization"/>
    <property type="evidence" value="ECO:0007669"/>
    <property type="project" value="TreeGrafter"/>
</dbReference>
<evidence type="ECO:0000256" key="6">
    <source>
        <dbReference type="SAM" id="MobiDB-lite"/>
    </source>
</evidence>
<sequence length="430" mass="48221">MPLYDPKFAELDFDAGGDDDPTPVGFLLCSFELRAYQPPKSLDAPDGTKSAAIVDLSSQAAKLSKYHLTEGVSALGYLRPEMRPYVIEVQLVGCRDVPPREVLGAPVFLTSPYEITPYVEFEYGDEQAEEREWRIPDHGSSITGTQLRTGKIIPFVGDDWDPVMGITAINLLEHMPEEQAKIKEAKARKMKEAEEEAQKKEKERDEKIKKEKVQGGHFQIVKSPNEEKLDELFLSSVARATNGSKALSVSAGKNVAPVPALMASLIRYEGDEELKLFLKEDPPANLRKLFAEKPCRVRVHVYGATSLAPRAGGKEPEPFLKVYNVEGQERTTRDIALPPSLEPDFYQSFELSAILPGQSRLHLEVWDYQLLSESLLGKTVIDLEDRYFSETWKTKQQNDALPKEMRPLTNPGNTNAQGFIVCKIEILEKK</sequence>
<dbReference type="InterPro" id="IPR000008">
    <property type="entry name" value="C2_dom"/>
</dbReference>
<name>A0A0M0K9X0_9EUKA</name>
<evidence type="ECO:0000256" key="2">
    <source>
        <dbReference type="ARBA" id="ARBA00022692"/>
    </source>
</evidence>
<evidence type="ECO:0000313" key="8">
    <source>
        <dbReference type="EMBL" id="KOO35615.1"/>
    </source>
</evidence>
<dbReference type="Proteomes" id="UP000037460">
    <property type="component" value="Unassembled WGS sequence"/>
</dbReference>
<dbReference type="Gene3D" id="2.60.40.150">
    <property type="entry name" value="C2 domain"/>
    <property type="match status" value="1"/>
</dbReference>
<dbReference type="Pfam" id="PF00168">
    <property type="entry name" value="C2"/>
    <property type="match status" value="1"/>
</dbReference>
<feature type="region of interest" description="Disordered" evidence="6">
    <location>
        <begin position="188"/>
        <end position="209"/>
    </location>
</feature>
<gene>
    <name evidence="8" type="ORF">Ctob_012312</name>
</gene>
<comment type="subcellular location">
    <subcellularLocation>
        <location evidence="1">Membrane</location>
        <topology evidence="1">Single-pass membrane protein</topology>
    </subcellularLocation>
</comment>
<dbReference type="SMART" id="SM00239">
    <property type="entry name" value="C2"/>
    <property type="match status" value="1"/>
</dbReference>
<keyword evidence="5" id="KW-0472">Membrane</keyword>
<evidence type="ECO:0000259" key="7">
    <source>
        <dbReference type="PROSITE" id="PS50004"/>
    </source>
</evidence>
<keyword evidence="3" id="KW-0677">Repeat</keyword>
<dbReference type="SUPFAM" id="SSF49562">
    <property type="entry name" value="C2 domain (Calcium/lipid-binding domain, CaLB)"/>
    <property type="match status" value="1"/>
</dbReference>
<accession>A0A0M0K9X0</accession>
<dbReference type="InterPro" id="IPR035892">
    <property type="entry name" value="C2_domain_sf"/>
</dbReference>
<keyword evidence="2" id="KW-0812">Transmembrane</keyword>
<dbReference type="OrthoDB" id="10059618at2759"/>
<dbReference type="PANTHER" id="PTHR12546:SF33">
    <property type="entry name" value="SPERM VESICLE FUSION PROTEIN FER-1"/>
    <property type="match status" value="1"/>
</dbReference>
<protein>
    <submittedName>
        <fullName evidence="8">C2 domain containing protein</fullName>
    </submittedName>
</protein>
<dbReference type="PANTHER" id="PTHR12546">
    <property type="entry name" value="FER-1-LIKE"/>
    <property type="match status" value="1"/>
</dbReference>
<dbReference type="InterPro" id="IPR037721">
    <property type="entry name" value="Ferlin"/>
</dbReference>
<proteinExistence type="predicted"/>
<comment type="caution">
    <text evidence="8">The sequence shown here is derived from an EMBL/GenBank/DDBJ whole genome shotgun (WGS) entry which is preliminary data.</text>
</comment>
<evidence type="ECO:0000256" key="5">
    <source>
        <dbReference type="ARBA" id="ARBA00023136"/>
    </source>
</evidence>
<dbReference type="GO" id="GO:0016020">
    <property type="term" value="C:membrane"/>
    <property type="evidence" value="ECO:0007669"/>
    <property type="project" value="UniProtKB-SubCell"/>
</dbReference>
<keyword evidence="9" id="KW-1185">Reference proteome</keyword>
<dbReference type="EMBL" id="JWZX01000807">
    <property type="protein sequence ID" value="KOO35615.1"/>
    <property type="molecule type" value="Genomic_DNA"/>
</dbReference>
<feature type="domain" description="C2" evidence="7">
    <location>
        <begin position="278"/>
        <end position="397"/>
    </location>
</feature>
<evidence type="ECO:0000313" key="9">
    <source>
        <dbReference type="Proteomes" id="UP000037460"/>
    </source>
</evidence>
<dbReference type="AlphaFoldDB" id="A0A0M0K9X0"/>
<evidence type="ECO:0000256" key="1">
    <source>
        <dbReference type="ARBA" id="ARBA00004167"/>
    </source>
</evidence>
<evidence type="ECO:0000256" key="4">
    <source>
        <dbReference type="ARBA" id="ARBA00022989"/>
    </source>
</evidence>